<organism evidence="2">
    <name type="scientific">marine sediment metagenome</name>
    <dbReference type="NCBI Taxonomy" id="412755"/>
    <lineage>
        <taxon>unclassified sequences</taxon>
        <taxon>metagenomes</taxon>
        <taxon>ecological metagenomes</taxon>
    </lineage>
</organism>
<dbReference type="AlphaFoldDB" id="A0A0F9I860"/>
<evidence type="ECO:0000313" key="2">
    <source>
        <dbReference type="EMBL" id="KKM23816.1"/>
    </source>
</evidence>
<dbReference type="EMBL" id="LAZR01013049">
    <property type="protein sequence ID" value="KKM23816.1"/>
    <property type="molecule type" value="Genomic_DNA"/>
</dbReference>
<gene>
    <name evidence="2" type="ORF">LCGC14_1611430</name>
</gene>
<reference evidence="2" key="1">
    <citation type="journal article" date="2015" name="Nature">
        <title>Complex archaea that bridge the gap between prokaryotes and eukaryotes.</title>
        <authorList>
            <person name="Spang A."/>
            <person name="Saw J.H."/>
            <person name="Jorgensen S.L."/>
            <person name="Zaremba-Niedzwiedzka K."/>
            <person name="Martijn J."/>
            <person name="Lind A.E."/>
            <person name="van Eijk R."/>
            <person name="Schleper C."/>
            <person name="Guy L."/>
            <person name="Ettema T.J."/>
        </authorList>
    </citation>
    <scope>NUCLEOTIDE SEQUENCE</scope>
</reference>
<comment type="caution">
    <text evidence="2">The sequence shown here is derived from an EMBL/GenBank/DDBJ whole genome shotgun (WGS) entry which is preliminary data.</text>
</comment>
<accession>A0A0F9I860</accession>
<proteinExistence type="predicted"/>
<keyword evidence="1" id="KW-1133">Transmembrane helix</keyword>
<evidence type="ECO:0000256" key="1">
    <source>
        <dbReference type="SAM" id="Phobius"/>
    </source>
</evidence>
<keyword evidence="1" id="KW-0812">Transmembrane</keyword>
<feature type="transmembrane region" description="Helical" evidence="1">
    <location>
        <begin position="12"/>
        <end position="28"/>
    </location>
</feature>
<feature type="transmembrane region" description="Helical" evidence="1">
    <location>
        <begin position="34"/>
        <end position="60"/>
    </location>
</feature>
<protein>
    <submittedName>
        <fullName evidence="2">Uncharacterized protein</fullName>
    </submittedName>
</protein>
<keyword evidence="1" id="KW-0472">Membrane</keyword>
<name>A0A0F9I860_9ZZZZ</name>
<sequence>MDHKIVLGIRSTIRFLIGFIIMYLHFVSKTDEVVVWGGVEFSISLISTVALWFIALLLLVNNWLDITNEEIHYKYDTLRKEYSRIKGDDKP</sequence>